<dbReference type="InterPro" id="IPR050248">
    <property type="entry name" value="Polysacc_deacetylase_ArnD"/>
</dbReference>
<dbReference type="GeneID" id="93073712"/>
<dbReference type="GO" id="GO:0016810">
    <property type="term" value="F:hydrolase activity, acting on carbon-nitrogen (but not peptide) bonds"/>
    <property type="evidence" value="ECO:0007669"/>
    <property type="project" value="InterPro"/>
</dbReference>
<gene>
    <name evidence="4" type="primary">pgdA2</name>
    <name evidence="4" type="ORF">CLPA_c15400</name>
    <name evidence="5" type="ORF">CP6013_01637</name>
</gene>
<dbReference type="PANTHER" id="PTHR10587:SF125">
    <property type="entry name" value="POLYSACCHARIDE DEACETYLASE YHEN-RELATED"/>
    <property type="match status" value="1"/>
</dbReference>
<dbReference type="PROSITE" id="PS51677">
    <property type="entry name" value="NODB"/>
    <property type="match status" value="1"/>
</dbReference>
<proteinExistence type="predicted"/>
<keyword evidence="2" id="KW-0812">Transmembrane</keyword>
<dbReference type="Gene3D" id="3.20.20.370">
    <property type="entry name" value="Glycoside hydrolase/deacetylase"/>
    <property type="match status" value="1"/>
</dbReference>
<feature type="region of interest" description="Disordered" evidence="1">
    <location>
        <begin position="48"/>
        <end position="67"/>
    </location>
</feature>
<reference evidence="5" key="2">
    <citation type="submission" date="2015-10" db="EMBL/GenBank/DDBJ databases">
        <title>Improved Draft Genome Sequence of Clostridium pasteurianum Strain ATCC 6013 (DSM 525) Using a Hybrid Next-Generation Sequencing Approach.</title>
        <authorList>
            <person name="Pyne M.E."/>
            <person name="Utturkar S.M."/>
            <person name="Brown S.D."/>
            <person name="Moo-Young M."/>
            <person name="Chung D.A."/>
            <person name="Chou P.C."/>
        </authorList>
    </citation>
    <scope>NUCLEOTIDE SEQUENCE</scope>
    <source>
        <strain evidence="5">ATCC 6013</strain>
    </source>
</reference>
<dbReference type="KEGG" id="cpae:CPAST_c15400"/>
<keyword evidence="2" id="KW-1133">Transmembrane helix</keyword>
<dbReference type="Pfam" id="PF01522">
    <property type="entry name" value="Polysacc_deac_1"/>
    <property type="match status" value="1"/>
</dbReference>
<dbReference type="PANTHER" id="PTHR10587">
    <property type="entry name" value="GLYCOSYL TRANSFERASE-RELATED"/>
    <property type="match status" value="1"/>
</dbReference>
<feature type="compositionally biased region" description="Basic and acidic residues" evidence="1">
    <location>
        <begin position="48"/>
        <end position="59"/>
    </location>
</feature>
<dbReference type="RefSeq" id="WP_003447208.1">
    <property type="nucleotide sequence ID" value="NZ_ANZB01000014.1"/>
</dbReference>
<organism evidence="4 7">
    <name type="scientific">Clostridium pasteurianum DSM 525 = ATCC 6013</name>
    <dbReference type="NCBI Taxonomy" id="1262449"/>
    <lineage>
        <taxon>Bacteria</taxon>
        <taxon>Bacillati</taxon>
        <taxon>Bacillota</taxon>
        <taxon>Clostridia</taxon>
        <taxon>Eubacteriales</taxon>
        <taxon>Clostridiaceae</taxon>
        <taxon>Clostridium</taxon>
    </lineage>
</organism>
<dbReference type="Proteomes" id="UP000030905">
    <property type="component" value="Chromosome"/>
</dbReference>
<evidence type="ECO:0000259" key="3">
    <source>
        <dbReference type="PROSITE" id="PS51677"/>
    </source>
</evidence>
<dbReference type="CDD" id="cd10944">
    <property type="entry name" value="CE4_SmPgdA_like"/>
    <property type="match status" value="1"/>
</dbReference>
<dbReference type="GO" id="GO:0005975">
    <property type="term" value="P:carbohydrate metabolic process"/>
    <property type="evidence" value="ECO:0007669"/>
    <property type="project" value="InterPro"/>
</dbReference>
<dbReference type="PATRIC" id="fig|1262449.3.peg.3377"/>
<keyword evidence="7" id="KW-1185">Reference proteome</keyword>
<feature type="transmembrane region" description="Helical" evidence="2">
    <location>
        <begin position="12"/>
        <end position="30"/>
    </location>
</feature>
<sequence length="281" mass="31834">MRQRKKNIIKRSIILMVGAGILFSASYFIGMTNKKSIASNKPYKAAEVKHTQKPKKESIPKLPKTPGKDELRDLINVNDGQKVAYLTFDDGPSPNNTPVILDILKKENIKATFFIIGKNAERNPELLVREKDEGHTIGMHSYTHEPAIIYKNPEAYLQDLSQCSEAINKAVGEDGYDKWLIRFPEGSFAVKNKPGFREAIASAGYHYVDWNALDGDAEHFRMETPEYLMNRFVSTVGNQHHVVILMHDAATKKSTADTLPQFIKYLKDNGFIFKTIPKYQS</sequence>
<keyword evidence="4" id="KW-0378">Hydrolase</keyword>
<reference evidence="4 7" key="1">
    <citation type="journal article" date="2015" name="Genome Announc.">
        <title>Complete Genome Sequence of the Nitrogen-Fixing and Solvent-Producing Clostridium pasteurianum DSM 525.</title>
        <authorList>
            <person name="Poehlein A."/>
            <person name="Grosse-Honebrink A."/>
            <person name="Zhang Y."/>
            <person name="Minton N.P."/>
            <person name="Daniel R."/>
        </authorList>
    </citation>
    <scope>NUCLEOTIDE SEQUENCE [LARGE SCALE GENOMIC DNA]</scope>
    <source>
        <strain evidence="4">DSM 525</strain>
        <strain evidence="7">DSM 525 / ATCC 6013</strain>
    </source>
</reference>
<dbReference type="KEGG" id="cpat:CLPA_c15400"/>
<reference evidence="5 6" key="3">
    <citation type="journal article" name="Genome Announc.">
        <title>Improved Draft Genome Sequence of Clostridium pasteurianum Strain ATCC 6013 (DSM 525) Using a Hybrid Next-Generation Sequencing Approach.</title>
        <authorList>
            <person name="Pyne M.E."/>
            <person name="Utturkar S."/>
            <person name="Brown S.D."/>
            <person name="Moo-Young M."/>
            <person name="Chung D.A."/>
            <person name="Chou C.P."/>
        </authorList>
    </citation>
    <scope>NUCLEOTIDE SEQUENCE [LARGE SCALE GENOMIC DNA]</scope>
    <source>
        <strain evidence="5 6">ATCC 6013</strain>
    </source>
</reference>
<evidence type="ECO:0000313" key="7">
    <source>
        <dbReference type="Proteomes" id="UP000030905"/>
    </source>
</evidence>
<accession>A0A0H3J945</accession>
<dbReference type="eggNOG" id="COG0726">
    <property type="taxonomic scope" value="Bacteria"/>
</dbReference>
<dbReference type="EMBL" id="JPGY02000001">
    <property type="protein sequence ID" value="KRU12390.1"/>
    <property type="molecule type" value="Genomic_DNA"/>
</dbReference>
<feature type="domain" description="NodB homology" evidence="3">
    <location>
        <begin position="82"/>
        <end position="274"/>
    </location>
</feature>
<dbReference type="InterPro" id="IPR002509">
    <property type="entry name" value="NODB_dom"/>
</dbReference>
<keyword evidence="2" id="KW-0472">Membrane</keyword>
<dbReference type="InterPro" id="IPR011330">
    <property type="entry name" value="Glyco_hydro/deAcase_b/a-brl"/>
</dbReference>
<evidence type="ECO:0000313" key="5">
    <source>
        <dbReference type="EMBL" id="KRU12390.1"/>
    </source>
</evidence>
<dbReference type="Proteomes" id="UP000028042">
    <property type="component" value="Unassembled WGS sequence"/>
</dbReference>
<dbReference type="EMBL" id="CP009268">
    <property type="protein sequence ID" value="AJA51603.1"/>
    <property type="molecule type" value="Genomic_DNA"/>
</dbReference>
<name>A0A0H3J945_CLOPA</name>
<evidence type="ECO:0000256" key="1">
    <source>
        <dbReference type="SAM" id="MobiDB-lite"/>
    </source>
</evidence>
<dbReference type="EC" id="3.5.1.104" evidence="4"/>
<protein>
    <submittedName>
        <fullName evidence="4">Peptidoglycan-N-acetylglucosamine deacetylase</fullName>
        <ecNumber evidence="4">3.5.1.104</ecNumber>
    </submittedName>
    <submittedName>
        <fullName evidence="5">Polysaccharide deacetylase</fullName>
    </submittedName>
</protein>
<evidence type="ECO:0000313" key="6">
    <source>
        <dbReference type="Proteomes" id="UP000028042"/>
    </source>
</evidence>
<evidence type="ECO:0000256" key="2">
    <source>
        <dbReference type="SAM" id="Phobius"/>
    </source>
</evidence>
<dbReference type="SUPFAM" id="SSF88713">
    <property type="entry name" value="Glycoside hydrolase/deacetylase"/>
    <property type="match status" value="1"/>
</dbReference>
<evidence type="ECO:0000313" key="4">
    <source>
        <dbReference type="EMBL" id="AJA51603.1"/>
    </source>
</evidence>
<dbReference type="AlphaFoldDB" id="A0A0H3J945"/>